<feature type="compositionally biased region" description="Polar residues" evidence="7">
    <location>
        <begin position="1112"/>
        <end position="1123"/>
    </location>
</feature>
<dbReference type="PANTHER" id="PTHR31145">
    <property type="entry name" value="INTEGRAL MEMBRANE PROTEIN (AFU_ORTHOLOGUE AFUA_7G01610)"/>
    <property type="match status" value="1"/>
</dbReference>
<comment type="similarity">
    <text evidence="2">Belongs to the transient receptor potential (TRP) ion channel family.</text>
</comment>
<dbReference type="PANTHER" id="PTHR31145:SF6">
    <property type="entry name" value="INTEGRAL MEMBRANE PROTEIN (AFU_ORTHOLOGUE AFUA_7G01610)"/>
    <property type="match status" value="1"/>
</dbReference>
<evidence type="ECO:0000256" key="4">
    <source>
        <dbReference type="ARBA" id="ARBA00022729"/>
    </source>
</evidence>
<feature type="region of interest" description="Disordered" evidence="7">
    <location>
        <begin position="986"/>
        <end position="1163"/>
    </location>
</feature>
<name>A0ABR1HKK8_9HYPO</name>
<protein>
    <recommendedName>
        <fullName evidence="9">ML-like domain-containing protein</fullName>
    </recommendedName>
</protein>
<evidence type="ECO:0000256" key="7">
    <source>
        <dbReference type="SAM" id="MobiDB-lite"/>
    </source>
</evidence>
<dbReference type="InterPro" id="IPR032800">
    <property type="entry name" value="TRP_N"/>
</dbReference>
<accession>A0ABR1HKK8</accession>
<feature type="transmembrane region" description="Helical" evidence="8">
    <location>
        <begin position="448"/>
        <end position="473"/>
    </location>
</feature>
<keyword evidence="4" id="KW-0732">Signal</keyword>
<comment type="subcellular location">
    <subcellularLocation>
        <location evidence="1">Membrane</location>
        <topology evidence="1">Multi-pass membrane protein</topology>
    </subcellularLocation>
</comment>
<evidence type="ECO:0000313" key="10">
    <source>
        <dbReference type="EMBL" id="KAK7421066.1"/>
    </source>
</evidence>
<dbReference type="EMBL" id="JAZAVJ010000025">
    <property type="protein sequence ID" value="KAK7421066.1"/>
    <property type="molecule type" value="Genomic_DNA"/>
</dbReference>
<dbReference type="Pfam" id="PF14558">
    <property type="entry name" value="TRP_N"/>
    <property type="match status" value="1"/>
</dbReference>
<feature type="transmembrane region" description="Helical" evidence="8">
    <location>
        <begin position="284"/>
        <end position="304"/>
    </location>
</feature>
<evidence type="ECO:0000256" key="8">
    <source>
        <dbReference type="SAM" id="Phobius"/>
    </source>
</evidence>
<dbReference type="Pfam" id="PF06011">
    <property type="entry name" value="TRP"/>
    <property type="match status" value="1"/>
</dbReference>
<keyword evidence="6 8" id="KW-0472">Membrane</keyword>
<feature type="compositionally biased region" description="Basic and acidic residues" evidence="7">
    <location>
        <begin position="9"/>
        <end position="37"/>
    </location>
</feature>
<evidence type="ECO:0000256" key="3">
    <source>
        <dbReference type="ARBA" id="ARBA00022692"/>
    </source>
</evidence>
<feature type="compositionally biased region" description="Polar residues" evidence="7">
    <location>
        <begin position="799"/>
        <end position="819"/>
    </location>
</feature>
<feature type="transmembrane region" description="Helical" evidence="8">
    <location>
        <begin position="604"/>
        <end position="624"/>
    </location>
</feature>
<dbReference type="InterPro" id="IPR010308">
    <property type="entry name" value="TRP_C"/>
</dbReference>
<feature type="region of interest" description="Disordered" evidence="7">
    <location>
        <begin position="790"/>
        <end position="912"/>
    </location>
</feature>
<feature type="transmembrane region" description="Helical" evidence="8">
    <location>
        <begin position="667"/>
        <end position="689"/>
    </location>
</feature>
<proteinExistence type="inferred from homology"/>
<evidence type="ECO:0000256" key="1">
    <source>
        <dbReference type="ARBA" id="ARBA00004141"/>
    </source>
</evidence>
<dbReference type="InterPro" id="IPR040241">
    <property type="entry name" value="TRP_Flc/Pkd2-like"/>
</dbReference>
<evidence type="ECO:0000256" key="5">
    <source>
        <dbReference type="ARBA" id="ARBA00022989"/>
    </source>
</evidence>
<gene>
    <name evidence="10" type="ORF">QQX98_002424</name>
</gene>
<evidence type="ECO:0000256" key="6">
    <source>
        <dbReference type="ARBA" id="ARBA00023136"/>
    </source>
</evidence>
<feature type="domain" description="ML-like" evidence="9">
    <location>
        <begin position="122"/>
        <end position="310"/>
    </location>
</feature>
<feature type="region of interest" description="Disordered" evidence="7">
    <location>
        <begin position="1"/>
        <end position="62"/>
    </location>
</feature>
<evidence type="ECO:0000259" key="9">
    <source>
        <dbReference type="SMART" id="SM01320"/>
    </source>
</evidence>
<evidence type="ECO:0000256" key="2">
    <source>
        <dbReference type="ARBA" id="ARBA00010642"/>
    </source>
</evidence>
<keyword evidence="5 8" id="KW-1133">Transmembrane helix</keyword>
<feature type="transmembrane region" description="Helical" evidence="8">
    <location>
        <begin position="524"/>
        <end position="549"/>
    </location>
</feature>
<dbReference type="SMART" id="SM01320">
    <property type="entry name" value="TRP_N"/>
    <property type="match status" value="1"/>
</dbReference>
<feature type="compositionally biased region" description="Basic and acidic residues" evidence="7">
    <location>
        <begin position="848"/>
        <end position="858"/>
    </location>
</feature>
<feature type="compositionally biased region" description="Basic and acidic residues" evidence="7">
    <location>
        <begin position="1058"/>
        <end position="1067"/>
    </location>
</feature>
<organism evidence="10 11">
    <name type="scientific">Neonectria punicea</name>
    <dbReference type="NCBI Taxonomy" id="979145"/>
    <lineage>
        <taxon>Eukaryota</taxon>
        <taxon>Fungi</taxon>
        <taxon>Dikarya</taxon>
        <taxon>Ascomycota</taxon>
        <taxon>Pezizomycotina</taxon>
        <taxon>Sordariomycetes</taxon>
        <taxon>Hypocreomycetidae</taxon>
        <taxon>Hypocreales</taxon>
        <taxon>Nectriaceae</taxon>
        <taxon>Neonectria</taxon>
    </lineage>
</organism>
<feature type="transmembrane region" description="Helical" evidence="8">
    <location>
        <begin position="636"/>
        <end position="655"/>
    </location>
</feature>
<keyword evidence="11" id="KW-1185">Reference proteome</keyword>
<reference evidence="10 11" key="1">
    <citation type="journal article" date="2025" name="Microbiol. Resour. Announc.">
        <title>Draft genome sequences for Neonectria magnoliae and Neonectria punicea, canker pathogens of Liriodendron tulipifera and Acer saccharum in West Virginia.</title>
        <authorList>
            <person name="Petronek H.M."/>
            <person name="Kasson M.T."/>
            <person name="Metheny A.M."/>
            <person name="Stauder C.M."/>
            <person name="Lovett B."/>
            <person name="Lynch S.C."/>
            <person name="Garnas J.R."/>
            <person name="Kasson L.R."/>
            <person name="Stajich J.E."/>
        </authorList>
    </citation>
    <scope>NUCLEOTIDE SEQUENCE [LARGE SCALE GENOMIC DNA]</scope>
    <source>
        <strain evidence="10 11">NRRL 64653</strain>
    </source>
</reference>
<sequence length="1224" mass="132815">MRPSAGRARRPDYRPDPPSDRHQYRHHLLYDHDKDLGHSQPARRHAARPPVSPTSGSTPTTLATAMDPVLSSVPALQRWPQSIMGRTSSQHRPRRSQLSAVTRLSTNLVLVVFLAALAFSPAYAVRVPIQNCLDESYRRSANHPLQWESLYIDAVFDTKDDSHNLKVNVWGNVTGSQDGGTLPAAGDAYWTDDSESNGKIIQSANSGSDDAKATTLILRLSFLSYEPWNNTLDFCDKGLGNGYACPLAPVFDSSNITFPDDLPSVNITHDLFSSYAFASLDANFLVIYGDAAATHIGCVSAIITPDLGGLAWLLKFLPLVILLSMGAAIVLSATLSPWGSTDIFHWTSNYGRDADLLRLVTPGFGDCLQYIQFVALTGGLTLDYPGFYQPIVSQMAWSNLMFNESFVADAPSWQSVVDGIYVTNATYGLQEIGQLVGMAESEDVWAGMMVWLCVCILSVTVLVQGGFVIQWLYRRIRNTPEEDLRAKNIPFSVGNVVRIVFMLFLLPIVALSCFQLVVASSSPAFTVALAVVTLVFLMVFASYLFYLIIKTRPKSVLYDDLPTVLLYGPLYNTYSDEAAAYALIPVLLTFIRGVAIGAVQPSGIAQVVLLAICEVIHILSIHAFRPFQSSTSMNSYHTLFCALRLITIVLMVAFLPSLGVTEGDKGWIGYVILAIHAAVLIFAFFLNALQTMVEVVARMLGAGGDDARGLTRGGLSKIFGMRQLSRRVTHRETGPSRASQLSTAAMLDMDDSGKSGYAMPSGRVRSESGASLGGMLAHHRQSSALDSIDAYSGMPRNMDSGSSYMPDTPGEASTFSFLPSPNAARHHPSTSVTDAADPYYRPPRRRRETLNDSIHSDKPPGSLNAEGKRLSETGGGTPLDPADMGAEISRGATPAPPPPGANTQLSFPPNRPDYATREVDFYYGVRGPALNADGPGRRLGTGPADPTGPVATASGWFRGMFGGKTKEKGKGFEVVRSARVPASVMARNRAMNGESPPEGIPVAMGVLRNGPIDSDDDDEPPRRSPRHHRGDLLDDNGDPQDSEPESPVMERASGTFGNDERFPREPSRALSKKPRNVALRQVAASMDLPDIPRKSSKRASGSHERHGRAPSLNLTMHGSNLSFDTHMRDSDSASHQSSRHRATLSASSRLPFERTASQKRLSSNSSIEFPGEFTQVDLEAGERPASFGMVAQHGISRVDPLHREVDLLGSSAELVVDDPPRPHT</sequence>
<keyword evidence="3 8" id="KW-0812">Transmembrane</keyword>
<comment type="caution">
    <text evidence="10">The sequence shown here is derived from an EMBL/GenBank/DDBJ whole genome shotgun (WGS) entry which is preliminary data.</text>
</comment>
<feature type="transmembrane region" description="Helical" evidence="8">
    <location>
        <begin position="493"/>
        <end position="518"/>
    </location>
</feature>
<dbReference type="Proteomes" id="UP001498476">
    <property type="component" value="Unassembled WGS sequence"/>
</dbReference>
<feature type="compositionally biased region" description="Acidic residues" evidence="7">
    <location>
        <begin position="1033"/>
        <end position="1044"/>
    </location>
</feature>
<feature type="transmembrane region" description="Helical" evidence="8">
    <location>
        <begin position="316"/>
        <end position="338"/>
    </location>
</feature>
<feature type="transmembrane region" description="Helical" evidence="8">
    <location>
        <begin position="104"/>
        <end position="124"/>
    </location>
</feature>
<evidence type="ECO:0000313" key="11">
    <source>
        <dbReference type="Proteomes" id="UP001498476"/>
    </source>
</evidence>